<sequence>HQPDVVPQKKPRWKNAMPQVLAGFVAQSVVIQAGVSMAFSAVLLPQLMQNDSALTATTDQLSWIASLVTIGTLIGSIMTGPLMDKFGRRTTCQLSCVPLIVAWILVCLAQNVETLYVGRLLAGMGGGLSTVAMVYVSEVSNPKIRPMLLCLNSVFVSTGILLTCVLAQWFTWREMTIWFGALAVLSCVVVWLLPESPHWLASYKHKKRESVLAAVRWLNRNPQRCQEEMNTLMEAAQIQSQNHRSSYGGFRFISSSIMVPSTLKPVAILFFIFLFQQLSGGYIVIFYAIQVFQIVGGNFEKDFDEYDTLVFMGLIRFVMSIIAAIASRRFGRRPLTILSGLGMCITTLIVATYLHIDPVEYPGGFRLSENSTDTLTSTESGHWTCVVCILLYVCFSSLGVLVIPWTLIGELLPIKVRGIGSGFMVGVAYLLMFGVVKSFPFALNLTGTEEIFFFFSFMSLAGVVFVYKFLPETLGKPLQEIEDYFK</sequence>
<dbReference type="GO" id="GO:0016020">
    <property type="term" value="C:membrane"/>
    <property type="evidence" value="ECO:0007669"/>
    <property type="project" value="UniProtKB-SubCell"/>
</dbReference>
<evidence type="ECO:0000256" key="2">
    <source>
        <dbReference type="ARBA" id="ARBA00022692"/>
    </source>
</evidence>
<dbReference type="Pfam" id="PF00083">
    <property type="entry name" value="Sugar_tr"/>
    <property type="match status" value="1"/>
</dbReference>
<keyword evidence="4 5" id="KW-0472">Membrane</keyword>
<reference evidence="8" key="1">
    <citation type="submission" date="2020-01" db="EMBL/GenBank/DDBJ databases">
        <title>Draft genome sequence of the Termite Coptotermes fromosanus.</title>
        <authorList>
            <person name="Itakura S."/>
            <person name="Yosikawa Y."/>
            <person name="Umezawa K."/>
        </authorList>
    </citation>
    <scope>NUCLEOTIDE SEQUENCE [LARGE SCALE GENOMIC DNA]</scope>
</reference>
<feature type="transmembrane region" description="Helical" evidence="5">
    <location>
        <begin position="63"/>
        <end position="82"/>
    </location>
</feature>
<feature type="transmembrane region" description="Helical" evidence="5">
    <location>
        <begin position="20"/>
        <end position="43"/>
    </location>
</feature>
<feature type="transmembrane region" description="Helical" evidence="5">
    <location>
        <begin position="309"/>
        <end position="326"/>
    </location>
</feature>
<feature type="transmembrane region" description="Helical" evidence="5">
    <location>
        <begin position="419"/>
        <end position="439"/>
    </location>
</feature>
<evidence type="ECO:0000256" key="4">
    <source>
        <dbReference type="ARBA" id="ARBA00023136"/>
    </source>
</evidence>
<evidence type="ECO:0000256" key="5">
    <source>
        <dbReference type="SAM" id="Phobius"/>
    </source>
</evidence>
<dbReference type="OrthoDB" id="6612291at2759"/>
<evidence type="ECO:0000256" key="3">
    <source>
        <dbReference type="ARBA" id="ARBA00022989"/>
    </source>
</evidence>
<feature type="domain" description="Major facilitator superfamily (MFS) profile" evidence="6">
    <location>
        <begin position="22"/>
        <end position="474"/>
    </location>
</feature>
<dbReference type="InterPro" id="IPR020846">
    <property type="entry name" value="MFS_dom"/>
</dbReference>
<feature type="transmembrane region" description="Helical" evidence="5">
    <location>
        <begin position="266"/>
        <end position="289"/>
    </location>
</feature>
<dbReference type="AlphaFoldDB" id="A0A6L2PXL3"/>
<dbReference type="PROSITE" id="PS00216">
    <property type="entry name" value="SUGAR_TRANSPORT_1"/>
    <property type="match status" value="1"/>
</dbReference>
<dbReference type="PANTHER" id="PTHR48021:SF32">
    <property type="entry name" value="FACILITATED TREHALOSE TRANSPORTER TRET1-2 HOMOLOG-LIKE PROTEIN"/>
    <property type="match status" value="1"/>
</dbReference>
<evidence type="ECO:0000259" key="6">
    <source>
        <dbReference type="PROSITE" id="PS50850"/>
    </source>
</evidence>
<feature type="transmembrane region" description="Helical" evidence="5">
    <location>
        <begin position="335"/>
        <end position="356"/>
    </location>
</feature>
<evidence type="ECO:0000313" key="8">
    <source>
        <dbReference type="Proteomes" id="UP000502823"/>
    </source>
</evidence>
<organism evidence="7 8">
    <name type="scientific">Coptotermes formosanus</name>
    <name type="common">Formosan subterranean termite</name>
    <dbReference type="NCBI Taxonomy" id="36987"/>
    <lineage>
        <taxon>Eukaryota</taxon>
        <taxon>Metazoa</taxon>
        <taxon>Ecdysozoa</taxon>
        <taxon>Arthropoda</taxon>
        <taxon>Hexapoda</taxon>
        <taxon>Insecta</taxon>
        <taxon>Pterygota</taxon>
        <taxon>Neoptera</taxon>
        <taxon>Polyneoptera</taxon>
        <taxon>Dictyoptera</taxon>
        <taxon>Blattodea</taxon>
        <taxon>Blattoidea</taxon>
        <taxon>Termitoidae</taxon>
        <taxon>Rhinotermitidae</taxon>
        <taxon>Coptotermes</taxon>
    </lineage>
</organism>
<keyword evidence="8" id="KW-1185">Reference proteome</keyword>
<feature type="transmembrane region" description="Helical" evidence="5">
    <location>
        <begin position="118"/>
        <end position="136"/>
    </location>
</feature>
<evidence type="ECO:0000256" key="1">
    <source>
        <dbReference type="ARBA" id="ARBA00004141"/>
    </source>
</evidence>
<dbReference type="SUPFAM" id="SSF103473">
    <property type="entry name" value="MFS general substrate transporter"/>
    <property type="match status" value="1"/>
</dbReference>
<dbReference type="InterPro" id="IPR050549">
    <property type="entry name" value="MFS_Trehalose_Transporter"/>
</dbReference>
<dbReference type="InterPro" id="IPR003663">
    <property type="entry name" value="Sugar/inositol_transpt"/>
</dbReference>
<dbReference type="InParanoid" id="A0A6L2PXL3"/>
<gene>
    <name evidence="7" type="ORF">Cfor_10967</name>
</gene>
<dbReference type="InterPro" id="IPR036259">
    <property type="entry name" value="MFS_trans_sf"/>
</dbReference>
<dbReference type="Gene3D" id="1.20.1250.20">
    <property type="entry name" value="MFS general substrate transporter like domains"/>
    <property type="match status" value="1"/>
</dbReference>
<dbReference type="InterPro" id="IPR005829">
    <property type="entry name" value="Sugar_transporter_CS"/>
</dbReference>
<dbReference type="EMBL" id="BLKM01000687">
    <property type="protein sequence ID" value="GFG37276.1"/>
    <property type="molecule type" value="Genomic_DNA"/>
</dbReference>
<feature type="transmembrane region" description="Helical" evidence="5">
    <location>
        <begin position="176"/>
        <end position="194"/>
    </location>
</feature>
<evidence type="ECO:0000313" key="7">
    <source>
        <dbReference type="EMBL" id="GFG37276.1"/>
    </source>
</evidence>
<proteinExistence type="predicted"/>
<dbReference type="FunFam" id="1.20.1250.20:FF:000249">
    <property type="entry name" value="facilitated trehalose transporter Tret1"/>
    <property type="match status" value="1"/>
</dbReference>
<keyword evidence="3 5" id="KW-1133">Transmembrane helix</keyword>
<dbReference type="InterPro" id="IPR005828">
    <property type="entry name" value="MFS_sugar_transport-like"/>
</dbReference>
<feature type="transmembrane region" description="Helical" evidence="5">
    <location>
        <begin position="94"/>
        <end position="112"/>
    </location>
</feature>
<feature type="transmembrane region" description="Helical" evidence="5">
    <location>
        <begin position="148"/>
        <end position="170"/>
    </location>
</feature>
<dbReference type="PANTHER" id="PTHR48021">
    <property type="match status" value="1"/>
</dbReference>
<dbReference type="PRINTS" id="PR00171">
    <property type="entry name" value="SUGRTRNSPORT"/>
</dbReference>
<dbReference type="PROSITE" id="PS50850">
    <property type="entry name" value="MFS"/>
    <property type="match status" value="1"/>
</dbReference>
<comment type="subcellular location">
    <subcellularLocation>
        <location evidence="1">Membrane</location>
        <topology evidence="1">Multi-pass membrane protein</topology>
    </subcellularLocation>
</comment>
<accession>A0A6L2PXL3</accession>
<feature type="transmembrane region" description="Helical" evidence="5">
    <location>
        <begin position="451"/>
        <end position="470"/>
    </location>
</feature>
<dbReference type="Proteomes" id="UP000502823">
    <property type="component" value="Unassembled WGS sequence"/>
</dbReference>
<keyword evidence="2 5" id="KW-0812">Transmembrane</keyword>
<feature type="non-terminal residue" evidence="7">
    <location>
        <position position="1"/>
    </location>
</feature>
<protein>
    <recommendedName>
        <fullName evidence="6">Major facilitator superfamily (MFS) profile domain-containing protein</fullName>
    </recommendedName>
</protein>
<name>A0A6L2PXL3_COPFO</name>
<dbReference type="GO" id="GO:0022857">
    <property type="term" value="F:transmembrane transporter activity"/>
    <property type="evidence" value="ECO:0007669"/>
    <property type="project" value="InterPro"/>
</dbReference>
<feature type="transmembrane region" description="Helical" evidence="5">
    <location>
        <begin position="381"/>
        <end position="407"/>
    </location>
</feature>
<comment type="caution">
    <text evidence="7">The sequence shown here is derived from an EMBL/GenBank/DDBJ whole genome shotgun (WGS) entry which is preliminary data.</text>
</comment>